<dbReference type="EMBL" id="JBHTJI010000001">
    <property type="protein sequence ID" value="MFD0989893.1"/>
    <property type="molecule type" value="Genomic_DNA"/>
</dbReference>
<evidence type="ECO:0000313" key="2">
    <source>
        <dbReference type="Proteomes" id="UP001597061"/>
    </source>
</evidence>
<dbReference type="InterPro" id="IPR041662">
    <property type="entry name" value="SusD-like_2"/>
</dbReference>
<keyword evidence="1" id="KW-0449">Lipoprotein</keyword>
<protein>
    <submittedName>
        <fullName evidence="1">SusD/RagB family nutrient-binding outer membrane lipoprotein</fullName>
    </submittedName>
</protein>
<proteinExistence type="predicted"/>
<accession>A0ABW3JHK5</accession>
<gene>
    <name evidence="1" type="ORF">ACFQ1R_07285</name>
</gene>
<evidence type="ECO:0000313" key="1">
    <source>
        <dbReference type="EMBL" id="MFD0989893.1"/>
    </source>
</evidence>
<name>A0ABW3JHK5_9FLAO</name>
<keyword evidence="2" id="KW-1185">Reference proteome</keyword>
<sequence length="483" mass="52944">MKNITKNIASLLLTSLLVFTSCNTDLDINKDPDLLSPDQVPMSAELPAAITGIGGATGSYLAIAGGFWSQYWTQSAVANQYKVIDDYSLNSSNSLITGFWFAMYDALTDVKNIKANALSEKNWNYYLIATTLEVHTSQILVDIFGSIPYSEANNTAILNPKFEQPDVVYDKMVADLTEALGKNFLESPIENSPGSTDLIFGGDMDKWKQFANTLLLKLYMRQSQVRPTIAQNGINALLSSGVEFLSTDAAITQFANEDSKSNPLYESDRRQLNVGTNLRASQTLGGFLSANSDARLAKYYNGTTFQVQGNFDEGSSNASVVILTATDPLYFISKSESLFLQAEADVRYGSGTKAKSLYDEAVNASFSRWNLTSGSLLTGNYAYPNGTSSQNLKAILTQKWISCFPGNGYEAFFEHNRTGIPKKSAISQTSASYVQGEFAYSVEGKTGGKFPRRFEYPSTELQRNSNAPSSIISITEPVWFDLN</sequence>
<dbReference type="Pfam" id="PF12771">
    <property type="entry name" value="SusD-like_2"/>
    <property type="match status" value="1"/>
</dbReference>
<reference evidence="2" key="1">
    <citation type="journal article" date="2019" name="Int. J. Syst. Evol. Microbiol.">
        <title>The Global Catalogue of Microorganisms (GCM) 10K type strain sequencing project: providing services to taxonomists for standard genome sequencing and annotation.</title>
        <authorList>
            <consortium name="The Broad Institute Genomics Platform"/>
            <consortium name="The Broad Institute Genome Sequencing Center for Infectious Disease"/>
            <person name="Wu L."/>
            <person name="Ma J."/>
        </authorList>
    </citation>
    <scope>NUCLEOTIDE SEQUENCE [LARGE SCALE GENOMIC DNA]</scope>
    <source>
        <strain evidence="2">CCUG 62414</strain>
    </source>
</reference>
<dbReference type="RefSeq" id="WP_379925472.1">
    <property type="nucleotide sequence ID" value="NZ_JBHTJI010000001.1"/>
</dbReference>
<dbReference type="PROSITE" id="PS51257">
    <property type="entry name" value="PROKAR_LIPOPROTEIN"/>
    <property type="match status" value="1"/>
</dbReference>
<comment type="caution">
    <text evidence="1">The sequence shown here is derived from an EMBL/GenBank/DDBJ whole genome shotgun (WGS) entry which is preliminary data.</text>
</comment>
<dbReference type="InterPro" id="IPR011990">
    <property type="entry name" value="TPR-like_helical_dom_sf"/>
</dbReference>
<dbReference type="Gene3D" id="1.25.40.390">
    <property type="match status" value="1"/>
</dbReference>
<organism evidence="1 2">
    <name type="scientific">Mariniflexile jejuense</name>
    <dbReference type="NCBI Taxonomy" id="1173582"/>
    <lineage>
        <taxon>Bacteria</taxon>
        <taxon>Pseudomonadati</taxon>
        <taxon>Bacteroidota</taxon>
        <taxon>Flavobacteriia</taxon>
        <taxon>Flavobacteriales</taxon>
        <taxon>Flavobacteriaceae</taxon>
        <taxon>Mariniflexile</taxon>
    </lineage>
</organism>
<dbReference type="SUPFAM" id="SSF48452">
    <property type="entry name" value="TPR-like"/>
    <property type="match status" value="1"/>
</dbReference>
<dbReference type="Proteomes" id="UP001597061">
    <property type="component" value="Unassembled WGS sequence"/>
</dbReference>